<evidence type="ECO:0000256" key="1">
    <source>
        <dbReference type="ARBA" id="ARBA00004141"/>
    </source>
</evidence>
<feature type="domain" description="RDD" evidence="5">
    <location>
        <begin position="25"/>
        <end position="146"/>
    </location>
</feature>
<evidence type="ECO:0000256" key="2">
    <source>
        <dbReference type="ARBA" id="ARBA00022692"/>
    </source>
</evidence>
<protein>
    <submittedName>
        <fullName evidence="6">RDD family protein</fullName>
    </submittedName>
</protein>
<dbReference type="EMBL" id="VICD02000204">
    <property type="protein sequence ID" value="KAB8181313.1"/>
    <property type="molecule type" value="Genomic_DNA"/>
</dbReference>
<dbReference type="Pfam" id="PF06271">
    <property type="entry name" value="RDD"/>
    <property type="match status" value="1"/>
</dbReference>
<dbReference type="RefSeq" id="WP_141482499.1">
    <property type="nucleotide sequence ID" value="NZ_VICD02000204.1"/>
</dbReference>
<evidence type="ECO:0000313" key="7">
    <source>
        <dbReference type="Proteomes" id="UP000320431"/>
    </source>
</evidence>
<evidence type="ECO:0000313" key="6">
    <source>
        <dbReference type="EMBL" id="KAB8181313.1"/>
    </source>
</evidence>
<name>A0A508ALI4_9GAMM</name>
<dbReference type="PANTHER" id="PTHR38480">
    <property type="entry name" value="SLR0254 PROTEIN"/>
    <property type="match status" value="1"/>
</dbReference>
<proteinExistence type="predicted"/>
<evidence type="ECO:0000256" key="3">
    <source>
        <dbReference type="ARBA" id="ARBA00022989"/>
    </source>
</evidence>
<dbReference type="Proteomes" id="UP000320431">
    <property type="component" value="Unassembled WGS sequence"/>
</dbReference>
<dbReference type="GO" id="GO:0016020">
    <property type="term" value="C:membrane"/>
    <property type="evidence" value="ECO:0007669"/>
    <property type="project" value="UniProtKB-SubCell"/>
</dbReference>
<reference evidence="6 7" key="1">
    <citation type="submission" date="2019-10" db="EMBL/GenBank/DDBJ databases">
        <title>Lysobacter alkalisoli sp. nov., isolated from saline-alkaline soil.</title>
        <authorList>
            <person name="Sun J.-Q."/>
        </authorList>
    </citation>
    <scope>NUCLEOTIDE SEQUENCE [LARGE SCALE GENOMIC DNA]</scope>
    <source>
        <strain evidence="6 7">KCTC 42381</strain>
    </source>
</reference>
<organism evidence="6 7">
    <name type="scientific">Marilutibacter maris</name>
    <dbReference type="NCBI Taxonomy" id="1605891"/>
    <lineage>
        <taxon>Bacteria</taxon>
        <taxon>Pseudomonadati</taxon>
        <taxon>Pseudomonadota</taxon>
        <taxon>Gammaproteobacteria</taxon>
        <taxon>Lysobacterales</taxon>
        <taxon>Lysobacteraceae</taxon>
        <taxon>Marilutibacter</taxon>
    </lineage>
</organism>
<keyword evidence="3" id="KW-1133">Transmembrane helix</keyword>
<comment type="subcellular location">
    <subcellularLocation>
        <location evidence="1">Membrane</location>
        <topology evidence="1">Multi-pass membrane protein</topology>
    </subcellularLocation>
</comment>
<accession>A0A508ALI4</accession>
<dbReference type="PANTHER" id="PTHR38480:SF1">
    <property type="entry name" value="SLR0254 PROTEIN"/>
    <property type="match status" value="1"/>
</dbReference>
<evidence type="ECO:0000259" key="5">
    <source>
        <dbReference type="Pfam" id="PF06271"/>
    </source>
</evidence>
<evidence type="ECO:0000256" key="4">
    <source>
        <dbReference type="ARBA" id="ARBA00023136"/>
    </source>
</evidence>
<keyword evidence="2" id="KW-0812">Transmembrane</keyword>
<sequence length="231" mass="24743">MRAPILDTSRDVITPEGVALRLPAAGPMPRALAWLIDFALRLALLFAGSLPLGAIGRGGVGPYLILLFSLFWLYPIAFEVLWRGRTPGKRALGLRVISANGAPVGWMPAITRNLLRVVDMLPFGYALGLLVSFGDPWGRRIGDMVAGTLVVHDGRSLPPASTPPAEAIAAPVVLLPHEQAALVAFAERAPRLTAARQVELAELTSPWLGVRGQTAVQRLYGIANGLLGRRR</sequence>
<comment type="caution">
    <text evidence="6">The sequence shown here is derived from an EMBL/GenBank/DDBJ whole genome shotgun (WGS) entry which is preliminary data.</text>
</comment>
<keyword evidence="4" id="KW-0472">Membrane</keyword>
<gene>
    <name evidence="6" type="ORF">FKV24_011630</name>
</gene>
<dbReference type="AlphaFoldDB" id="A0A508ALI4"/>
<dbReference type="InterPro" id="IPR010432">
    <property type="entry name" value="RDD"/>
</dbReference>